<feature type="compositionally biased region" description="Low complexity" evidence="1">
    <location>
        <begin position="178"/>
        <end position="192"/>
    </location>
</feature>
<accession>D5ALL3</accession>
<dbReference type="Proteomes" id="UP000002361">
    <property type="component" value="Chromosome"/>
</dbReference>
<protein>
    <submittedName>
        <fullName evidence="2">Uncharacterized protein</fullName>
    </submittedName>
</protein>
<reference key="1">
    <citation type="submission" date="2008-12" db="EMBL/GenBank/DDBJ databases">
        <title>Complete genome sequence of Rhodobacter capsulatus SB1003.</title>
        <authorList>
            <person name="Strnad H."/>
            <person name="Lapidus A."/>
            <person name="Vlcek C."/>
            <person name="Ulbrich P."/>
            <person name="Paces J."/>
            <person name="Maltsev N."/>
            <person name="Kumar V."/>
            <person name="Kogan Y."/>
            <person name="Milgram A."/>
            <person name="Rebrekov D."/>
            <person name="Mazur M."/>
            <person name="Cox R."/>
            <person name="Kyrpides N."/>
            <person name="Kolar M."/>
            <person name="Sachova J."/>
            <person name="Ridl J."/>
            <person name="Ivanova N."/>
            <person name="Kapatral V."/>
            <person name="Los T."/>
            <person name="Lykidis A."/>
            <person name="Mikhailova N."/>
            <person name="Reznik G."/>
            <person name="Vasieva O."/>
            <person name="Fonstein M."/>
            <person name="Paces V."/>
            <person name="Haselkorn R."/>
        </authorList>
    </citation>
    <scope>NUCLEOTIDE SEQUENCE</scope>
    <source>
        <strain>SB1003</strain>
    </source>
</reference>
<evidence type="ECO:0000313" key="2">
    <source>
        <dbReference type="EMBL" id="ADE86074.1"/>
    </source>
</evidence>
<proteinExistence type="predicted"/>
<evidence type="ECO:0000256" key="1">
    <source>
        <dbReference type="SAM" id="MobiDB-lite"/>
    </source>
</evidence>
<organism evidence="2 3">
    <name type="scientific">Rhodobacter capsulatus (strain ATCC BAA-309 / NBRC 16581 / SB1003)</name>
    <dbReference type="NCBI Taxonomy" id="272942"/>
    <lineage>
        <taxon>Bacteria</taxon>
        <taxon>Pseudomonadati</taxon>
        <taxon>Pseudomonadota</taxon>
        <taxon>Alphaproteobacteria</taxon>
        <taxon>Rhodobacterales</taxon>
        <taxon>Rhodobacter group</taxon>
        <taxon>Rhodobacter</taxon>
    </lineage>
</organism>
<gene>
    <name evidence="2" type="ordered locus">RCAP_rcc02344</name>
</gene>
<dbReference type="AlphaFoldDB" id="D5ALL3"/>
<dbReference type="KEGG" id="rcp:RCAP_rcc02344"/>
<evidence type="ECO:0000313" key="3">
    <source>
        <dbReference type="Proteomes" id="UP000002361"/>
    </source>
</evidence>
<feature type="compositionally biased region" description="Basic and acidic residues" evidence="1">
    <location>
        <begin position="141"/>
        <end position="155"/>
    </location>
</feature>
<reference evidence="2 3" key="2">
    <citation type="journal article" date="2010" name="J. Bacteriol.">
        <title>Complete genome sequence of the photosynthetic purple nonsulfur bacterium Rhodobacter capsulatus SB 1003.</title>
        <authorList>
            <person name="Strnad H."/>
            <person name="Lapidus A."/>
            <person name="Paces J."/>
            <person name="Ulbrich P."/>
            <person name="Vlcek C."/>
            <person name="Paces V."/>
            <person name="Haselkorn R."/>
        </authorList>
    </citation>
    <scope>NUCLEOTIDE SEQUENCE [LARGE SCALE GENOMIC DNA]</scope>
    <source>
        <strain evidence="3">ATCC BAA-309 / NBRC 16581 / SB1003</strain>
    </source>
</reference>
<feature type="region of interest" description="Disordered" evidence="1">
    <location>
        <begin position="123"/>
        <end position="194"/>
    </location>
</feature>
<name>D5ALL3_RHOCB</name>
<sequence>MCADTTKAPTLSLTPYAGQSDEEIAAWFRWKYPKGKTDKSSGAYAAALYKSRPGRDDPAAENDWYTRLTEAQRAILDDAKRVKGAAADEKKRIEFRDKYKLSDEESRKYWALRDLPPVGGKRVEWDRARDMLRRRKSAKPRQNEDLSKMTPAEREKHRRKQKTEAKQRERARKKAEEAAAALGAPATAVASTQVAPSDEITALLAVLEAAEAAEIAAEREEMARNS</sequence>
<dbReference type="EMBL" id="CP001312">
    <property type="protein sequence ID" value="ADE86074.1"/>
    <property type="molecule type" value="Genomic_DNA"/>
</dbReference>
<keyword evidence="3" id="KW-1185">Reference proteome</keyword>
<dbReference type="HOGENOM" id="CLU_1223945_0_0_5"/>